<name>A0A9X1LCB9_9GAMM</name>
<proteinExistence type="inferred from homology"/>
<evidence type="ECO:0000256" key="3">
    <source>
        <dbReference type="ARBA" id="ARBA00023125"/>
    </source>
</evidence>
<dbReference type="Gene3D" id="1.10.10.10">
    <property type="entry name" value="Winged helix-like DNA-binding domain superfamily/Winged helix DNA-binding domain"/>
    <property type="match status" value="1"/>
</dbReference>
<dbReference type="SUPFAM" id="SSF46785">
    <property type="entry name" value="Winged helix' DNA-binding domain"/>
    <property type="match status" value="1"/>
</dbReference>
<keyword evidence="2" id="KW-0805">Transcription regulation</keyword>
<dbReference type="InterPro" id="IPR036388">
    <property type="entry name" value="WH-like_DNA-bd_sf"/>
</dbReference>
<dbReference type="FunFam" id="1.10.10.10:FF:000001">
    <property type="entry name" value="LysR family transcriptional regulator"/>
    <property type="match status" value="1"/>
</dbReference>
<organism evidence="6 7">
    <name type="scientific">Marinomonas algarum</name>
    <dbReference type="NCBI Taxonomy" id="2883105"/>
    <lineage>
        <taxon>Bacteria</taxon>
        <taxon>Pseudomonadati</taxon>
        <taxon>Pseudomonadota</taxon>
        <taxon>Gammaproteobacteria</taxon>
        <taxon>Oceanospirillales</taxon>
        <taxon>Oceanospirillaceae</taxon>
        <taxon>Marinomonas</taxon>
    </lineage>
</organism>
<dbReference type="PANTHER" id="PTHR30126:SF40">
    <property type="entry name" value="HTH-TYPE TRANSCRIPTIONAL REGULATOR GLTR"/>
    <property type="match status" value="1"/>
</dbReference>
<dbReference type="EMBL" id="JAJATW010000006">
    <property type="protein sequence ID" value="MCB5161337.1"/>
    <property type="molecule type" value="Genomic_DNA"/>
</dbReference>
<keyword evidence="7" id="KW-1185">Reference proteome</keyword>
<protein>
    <submittedName>
        <fullName evidence="6">LysR family transcriptional regulator</fullName>
    </submittedName>
</protein>
<reference evidence="6" key="1">
    <citation type="submission" date="2021-10" db="EMBL/GenBank/DDBJ databases">
        <title>Marinomonas pontica sp. nov., isolated from the Black Sea.</title>
        <authorList>
            <person name="Zhao L.-H."/>
            <person name="Xue J.-H."/>
        </authorList>
    </citation>
    <scope>NUCLEOTIDE SEQUENCE</scope>
    <source>
        <strain evidence="6">E8</strain>
    </source>
</reference>
<feature type="domain" description="HTH lysR-type" evidence="5">
    <location>
        <begin position="2"/>
        <end position="59"/>
    </location>
</feature>
<dbReference type="GO" id="GO:0000976">
    <property type="term" value="F:transcription cis-regulatory region binding"/>
    <property type="evidence" value="ECO:0007669"/>
    <property type="project" value="TreeGrafter"/>
</dbReference>
<evidence type="ECO:0000313" key="7">
    <source>
        <dbReference type="Proteomes" id="UP001139095"/>
    </source>
</evidence>
<dbReference type="GO" id="GO:0003700">
    <property type="term" value="F:DNA-binding transcription factor activity"/>
    <property type="evidence" value="ECO:0007669"/>
    <property type="project" value="InterPro"/>
</dbReference>
<sequence>MLNTQHLTTFKVLVETGSFTKTAQRLGLTQPAVSQHIQKLERGLNEPLLVRHGRTTVITSAGKLLLRHIEELEGCYCGFKEAWQDFLQSEKTTLDA</sequence>
<dbReference type="InterPro" id="IPR000847">
    <property type="entry name" value="LysR_HTH_N"/>
</dbReference>
<keyword evidence="4" id="KW-0804">Transcription</keyword>
<evidence type="ECO:0000256" key="2">
    <source>
        <dbReference type="ARBA" id="ARBA00023015"/>
    </source>
</evidence>
<dbReference type="InterPro" id="IPR036390">
    <property type="entry name" value="WH_DNA-bd_sf"/>
</dbReference>
<comment type="caution">
    <text evidence="6">The sequence shown here is derived from an EMBL/GenBank/DDBJ whole genome shotgun (WGS) entry which is preliminary data.</text>
</comment>
<keyword evidence="3" id="KW-0238">DNA-binding</keyword>
<dbReference type="PANTHER" id="PTHR30126">
    <property type="entry name" value="HTH-TYPE TRANSCRIPTIONAL REGULATOR"/>
    <property type="match status" value="1"/>
</dbReference>
<dbReference type="Proteomes" id="UP001139095">
    <property type="component" value="Unassembled WGS sequence"/>
</dbReference>
<evidence type="ECO:0000256" key="1">
    <source>
        <dbReference type="ARBA" id="ARBA00009437"/>
    </source>
</evidence>
<evidence type="ECO:0000259" key="5">
    <source>
        <dbReference type="PROSITE" id="PS50931"/>
    </source>
</evidence>
<dbReference type="RefSeq" id="WP_226753717.1">
    <property type="nucleotide sequence ID" value="NZ_JAJATW010000006.1"/>
</dbReference>
<dbReference type="AlphaFoldDB" id="A0A9X1LCB9"/>
<gene>
    <name evidence="6" type="ORF">LG368_05405</name>
</gene>
<evidence type="ECO:0000256" key="4">
    <source>
        <dbReference type="ARBA" id="ARBA00023163"/>
    </source>
</evidence>
<dbReference type="PRINTS" id="PR00039">
    <property type="entry name" value="HTHLYSR"/>
</dbReference>
<comment type="similarity">
    <text evidence="1">Belongs to the LysR transcriptional regulatory family.</text>
</comment>
<accession>A0A9X1LCB9</accession>
<evidence type="ECO:0000313" key="6">
    <source>
        <dbReference type="EMBL" id="MCB5161337.1"/>
    </source>
</evidence>
<dbReference type="Pfam" id="PF00126">
    <property type="entry name" value="HTH_1"/>
    <property type="match status" value="1"/>
</dbReference>
<dbReference type="PROSITE" id="PS50931">
    <property type="entry name" value="HTH_LYSR"/>
    <property type="match status" value="1"/>
</dbReference>